<dbReference type="Gene3D" id="2.170.130.10">
    <property type="entry name" value="TonB-dependent receptor, plug domain"/>
    <property type="match status" value="1"/>
</dbReference>
<evidence type="ECO:0000256" key="11">
    <source>
        <dbReference type="RuleBase" id="RU003357"/>
    </source>
</evidence>
<evidence type="ECO:0000256" key="6">
    <source>
        <dbReference type="ARBA" id="ARBA00023004"/>
    </source>
</evidence>
<keyword evidence="7 11" id="KW-0798">TonB box</keyword>
<evidence type="ECO:0000256" key="2">
    <source>
        <dbReference type="ARBA" id="ARBA00022448"/>
    </source>
</evidence>
<dbReference type="InterPro" id="IPR000531">
    <property type="entry name" value="Beta-barrel_TonB"/>
</dbReference>
<evidence type="ECO:0000256" key="5">
    <source>
        <dbReference type="ARBA" id="ARBA00022692"/>
    </source>
</evidence>
<dbReference type="Gene3D" id="2.40.170.20">
    <property type="entry name" value="TonB-dependent receptor, beta-barrel domain"/>
    <property type="match status" value="1"/>
</dbReference>
<dbReference type="Pfam" id="PF07715">
    <property type="entry name" value="Plug"/>
    <property type="match status" value="1"/>
</dbReference>
<dbReference type="Proteomes" id="UP001574170">
    <property type="component" value="Unassembled WGS sequence"/>
</dbReference>
<dbReference type="NCBIfam" id="TIGR04056">
    <property type="entry name" value="OMP_RagA_SusC"/>
    <property type="match status" value="1"/>
</dbReference>
<evidence type="ECO:0000256" key="8">
    <source>
        <dbReference type="ARBA" id="ARBA00023136"/>
    </source>
</evidence>
<dbReference type="PROSITE" id="PS52016">
    <property type="entry name" value="TONB_DEPENDENT_REC_3"/>
    <property type="match status" value="1"/>
</dbReference>
<dbReference type="InterPro" id="IPR008969">
    <property type="entry name" value="CarboxyPept-like_regulatory"/>
</dbReference>
<keyword evidence="4" id="KW-0410">Iron transport</keyword>
<keyword evidence="14" id="KW-1185">Reference proteome</keyword>
<evidence type="ECO:0000256" key="1">
    <source>
        <dbReference type="ARBA" id="ARBA00004571"/>
    </source>
</evidence>
<gene>
    <name evidence="13" type="ORF">AAGV33_01680</name>
</gene>
<dbReference type="SUPFAM" id="SSF56935">
    <property type="entry name" value="Porins"/>
    <property type="match status" value="1"/>
</dbReference>
<keyword evidence="6" id="KW-0408">Iron</keyword>
<organism evidence="13 14">
    <name type="scientific">Flavobacterium magnesitis</name>
    <dbReference type="NCBI Taxonomy" id="3138077"/>
    <lineage>
        <taxon>Bacteria</taxon>
        <taxon>Pseudomonadati</taxon>
        <taxon>Bacteroidota</taxon>
        <taxon>Flavobacteriia</taxon>
        <taxon>Flavobacteriales</taxon>
        <taxon>Flavobacteriaceae</taxon>
        <taxon>Flavobacterium</taxon>
    </lineage>
</organism>
<keyword evidence="4" id="KW-0406">Ion transport</keyword>
<dbReference type="Pfam" id="PF00593">
    <property type="entry name" value="TonB_dep_Rec_b-barrel"/>
    <property type="match status" value="1"/>
</dbReference>
<dbReference type="EMBL" id="JBCFQK010000001">
    <property type="protein sequence ID" value="MFA9193099.1"/>
    <property type="molecule type" value="Genomic_DNA"/>
</dbReference>
<dbReference type="InterPro" id="IPR023996">
    <property type="entry name" value="TonB-dep_OMP_SusC/RagA"/>
</dbReference>
<dbReference type="Gene3D" id="3.55.50.30">
    <property type="match status" value="1"/>
</dbReference>
<accession>A0ABV4TJ25</accession>
<feature type="domain" description="Secretin/TonB short N-terminal" evidence="12">
    <location>
        <begin position="54"/>
        <end position="105"/>
    </location>
</feature>
<dbReference type="SUPFAM" id="SSF49464">
    <property type="entry name" value="Carboxypeptidase regulatory domain-like"/>
    <property type="match status" value="1"/>
</dbReference>
<dbReference type="NCBIfam" id="TIGR04057">
    <property type="entry name" value="SusC_RagA_signa"/>
    <property type="match status" value="1"/>
</dbReference>
<dbReference type="InterPro" id="IPR023997">
    <property type="entry name" value="TonB-dep_OMP_SusC/RagA_CS"/>
</dbReference>
<evidence type="ECO:0000313" key="13">
    <source>
        <dbReference type="EMBL" id="MFA9193099.1"/>
    </source>
</evidence>
<comment type="caution">
    <text evidence="13">The sequence shown here is derived from an EMBL/GenBank/DDBJ whole genome shotgun (WGS) entry which is preliminary data.</text>
</comment>
<dbReference type="Pfam" id="PF13715">
    <property type="entry name" value="CarbopepD_reg_2"/>
    <property type="match status" value="1"/>
</dbReference>
<reference evidence="13 14" key="1">
    <citation type="submission" date="2024-04" db="EMBL/GenBank/DDBJ databases">
        <title>New Clade of Flavobacterium.</title>
        <authorList>
            <person name="Matos L."/>
            <person name="Proenca D.N."/>
            <person name="Fransisco R.M."/>
            <person name="Chung A.P."/>
            <person name="Maccario L."/>
            <person name="Sorensen S.J."/>
            <person name="Morais P.V."/>
        </authorList>
    </citation>
    <scope>NUCLEOTIDE SEQUENCE [LARGE SCALE GENOMIC DNA]</scope>
    <source>
        <strain evidence="13 14">FBOR7N2.3</strain>
    </source>
</reference>
<dbReference type="Pfam" id="PF07660">
    <property type="entry name" value="STN"/>
    <property type="match status" value="1"/>
</dbReference>
<evidence type="ECO:0000256" key="10">
    <source>
        <dbReference type="PROSITE-ProRule" id="PRU01360"/>
    </source>
</evidence>
<keyword evidence="8 10" id="KW-0472">Membrane</keyword>
<dbReference type="InterPro" id="IPR011662">
    <property type="entry name" value="Secretin/TonB_short_N"/>
</dbReference>
<dbReference type="Gene3D" id="2.60.40.1120">
    <property type="entry name" value="Carboxypeptidase-like, regulatory domain"/>
    <property type="match status" value="1"/>
</dbReference>
<comment type="subcellular location">
    <subcellularLocation>
        <location evidence="1 10">Cell outer membrane</location>
        <topology evidence="1 10">Multi-pass membrane protein</topology>
    </subcellularLocation>
</comment>
<sequence>MTSLTPSNFRKYTILIVTLFSVLKGYSQNSSITLHIKEQPISLIIKSIEQQTNYRIIYNARKIDTNQKASINVVNASLEDVLTKLLKDKNITFYIQKKQVLLTNVTPSEPVKSQLQDKERFIKGTVFTAKDKLPLPGAIIRIKGTRMGAITDANGKFIYKLNGENISNIILEVEYLGMQTQSLKVNNETDFIFYLEESIDELDQVIVTSSYGTEKLKEEIVGSISTLNAKDIAVEQASESIDKMIAGQIAGVLVENTSGVGGPVKINIRGQGTLSSLSGAITGTSTQPLIIVDGVVMSEEYAIDSASFDGRGDTAENLANPLMKIAPENIETISVLKDAAAVGIYGADGANGVILITTKKGKKGKTQFGFSNQLGISSAINRIKYLSGEQFTYLRNEYMKNTTTAYTPVAYNGINTDWFEVLNRSGIYNKYNFNVSGATSKFSYRTNISYLKIDEPQLGNDTKQLNAGINLGYRSDKWSANLMLNPSYVQKDAPNIFAGFAYLPTLAVYNADGSYADLGVSGMTRGNPLAAIDQNKNQAQTFGLLGSLNLSYQLSNSIKFSTLFGMDYTDKEQDRYFSAANESGQFNGSFTLNGIVYPAWGRRILNQRNSTKWNWQGQLLFNKEWNENHKIDGVVGFELSEDKTDFNYKSGVGFLNPAQINKVTDAIRDDNLATPSVDESTSGQTYRNEISYNSRVSFLSQVNYNYKKRYYVLANLRRDESSVFGDDTNVALNGGAGLSWITSNENFLQSNTWIDFLKFKASYGSTGNSRIGSYRSKGLYNINQNGYNGYGGATTGAAPNGNLSWEKNTKFNVGFDFNIFKRIELTFEYYYDNKSDLITTRDIPTETGYNSVQLNASSMYNKGIELTTRIKWVKSEPFKWTTFFNISTVESKVTDLKGLGSDYALANVALAQKIGHSTTTLWGVKWVGVDPATGRDLVEKNGQIYDTKTYSDLHTVADWVPIGDTQADAYGGFYNNFTFYNNLTLSVRGDFQLGGDVFISDVYIDKYSNTLNRNLSVNAADHWRNPGDIVSQPAVTSAPLLSNLSKYVYDGTYVRISNINLGYNVPLKNTFLDTLSVFVDASNVAYWYKAKSPEGMNGIREYSFIYPQARTISLGLNAKF</sequence>
<keyword evidence="9 10" id="KW-0998">Cell outer membrane</keyword>
<name>A0ABV4TJ25_9FLAO</name>
<dbReference type="InterPro" id="IPR039426">
    <property type="entry name" value="TonB-dep_rcpt-like"/>
</dbReference>
<evidence type="ECO:0000256" key="7">
    <source>
        <dbReference type="ARBA" id="ARBA00023077"/>
    </source>
</evidence>
<evidence type="ECO:0000256" key="4">
    <source>
        <dbReference type="ARBA" id="ARBA00022496"/>
    </source>
</evidence>
<evidence type="ECO:0000256" key="9">
    <source>
        <dbReference type="ARBA" id="ARBA00023237"/>
    </source>
</evidence>
<evidence type="ECO:0000259" key="12">
    <source>
        <dbReference type="SMART" id="SM00965"/>
    </source>
</evidence>
<evidence type="ECO:0000313" key="14">
    <source>
        <dbReference type="Proteomes" id="UP001574170"/>
    </source>
</evidence>
<keyword evidence="3 10" id="KW-1134">Transmembrane beta strand</keyword>
<dbReference type="InterPro" id="IPR036942">
    <property type="entry name" value="Beta-barrel_TonB_sf"/>
</dbReference>
<dbReference type="InterPro" id="IPR037066">
    <property type="entry name" value="Plug_dom_sf"/>
</dbReference>
<dbReference type="InterPro" id="IPR012910">
    <property type="entry name" value="Plug_dom"/>
</dbReference>
<dbReference type="RefSeq" id="WP_373390167.1">
    <property type="nucleotide sequence ID" value="NZ_JBCFQJ010000014.1"/>
</dbReference>
<dbReference type="SMART" id="SM00965">
    <property type="entry name" value="STN"/>
    <property type="match status" value="1"/>
</dbReference>
<keyword evidence="2 10" id="KW-0813">Transport</keyword>
<comment type="similarity">
    <text evidence="10 11">Belongs to the TonB-dependent receptor family.</text>
</comment>
<evidence type="ECO:0000256" key="3">
    <source>
        <dbReference type="ARBA" id="ARBA00022452"/>
    </source>
</evidence>
<keyword evidence="5 10" id="KW-0812">Transmembrane</keyword>
<protein>
    <submittedName>
        <fullName evidence="13">SusC/RagA family TonB-linked outer membrane protein</fullName>
    </submittedName>
</protein>
<proteinExistence type="inferred from homology"/>